<sequence>MKFKIIKDTCIIDLEAAINEAAKKGWKLKGHLTPFEGYLIALLYKR</sequence>
<evidence type="ECO:0000313" key="1">
    <source>
        <dbReference type="EMBL" id="TDY62054.1"/>
    </source>
</evidence>
<gene>
    <name evidence="1" type="ORF">DFQ06_1868</name>
</gene>
<name>A0A4R8M9W8_9FLAO</name>
<organism evidence="1 2">
    <name type="scientific">Algibacter lectus</name>
    <dbReference type="NCBI Taxonomy" id="221126"/>
    <lineage>
        <taxon>Bacteria</taxon>
        <taxon>Pseudomonadati</taxon>
        <taxon>Bacteroidota</taxon>
        <taxon>Flavobacteriia</taxon>
        <taxon>Flavobacteriales</taxon>
        <taxon>Flavobacteriaceae</taxon>
        <taxon>Algibacter</taxon>
    </lineage>
</organism>
<evidence type="ECO:0000313" key="2">
    <source>
        <dbReference type="Proteomes" id="UP000294824"/>
    </source>
</evidence>
<dbReference type="EMBL" id="SORL01000008">
    <property type="protein sequence ID" value="TDY62054.1"/>
    <property type="molecule type" value="Genomic_DNA"/>
</dbReference>
<dbReference type="Proteomes" id="UP000294824">
    <property type="component" value="Unassembled WGS sequence"/>
</dbReference>
<dbReference type="RefSeq" id="WP_159140054.1">
    <property type="nucleotide sequence ID" value="NZ_SORL01000008.1"/>
</dbReference>
<keyword evidence="2" id="KW-1185">Reference proteome</keyword>
<proteinExistence type="predicted"/>
<protein>
    <recommendedName>
        <fullName evidence="3">DUF1737 domain-containing protein</fullName>
    </recommendedName>
</protein>
<accession>A0A4R8M9W8</accession>
<evidence type="ECO:0008006" key="3">
    <source>
        <dbReference type="Google" id="ProtNLM"/>
    </source>
</evidence>
<comment type="caution">
    <text evidence="1">The sequence shown here is derived from an EMBL/GenBank/DDBJ whole genome shotgun (WGS) entry which is preliminary data.</text>
</comment>
<dbReference type="AlphaFoldDB" id="A0A4R8M9W8"/>
<reference evidence="1 2" key="1">
    <citation type="submission" date="2019-03" db="EMBL/GenBank/DDBJ databases">
        <title>Genomic Encyclopedia of Type Strains, Phase III (KMG-III): the genomes of soil and plant-associated and newly described type strains.</title>
        <authorList>
            <person name="Whitman W."/>
        </authorList>
    </citation>
    <scope>NUCLEOTIDE SEQUENCE [LARGE SCALE GENOMIC DNA]</scope>
    <source>
        <strain evidence="1 2">CECT 8301</strain>
    </source>
</reference>